<evidence type="ECO:0000313" key="2">
    <source>
        <dbReference type="EMBL" id="EPS29846.1"/>
    </source>
</evidence>
<dbReference type="AlphaFoldDB" id="S7ZMG5"/>
<protein>
    <submittedName>
        <fullName evidence="2">Uncharacterized protein</fullName>
    </submittedName>
</protein>
<feature type="compositionally biased region" description="Basic and acidic residues" evidence="1">
    <location>
        <begin position="91"/>
        <end position="107"/>
    </location>
</feature>
<gene>
    <name evidence="2" type="ORF">PDE_04796</name>
</gene>
<dbReference type="Proteomes" id="UP000019376">
    <property type="component" value="Unassembled WGS sequence"/>
</dbReference>
<dbReference type="EMBL" id="KB644412">
    <property type="protein sequence ID" value="EPS29846.1"/>
    <property type="molecule type" value="Genomic_DNA"/>
</dbReference>
<reference evidence="2 3" key="1">
    <citation type="journal article" date="2013" name="PLoS ONE">
        <title>Genomic and secretomic analyses reveal unique features of the lignocellulolytic enzyme system of Penicillium decumbens.</title>
        <authorList>
            <person name="Liu G."/>
            <person name="Zhang L."/>
            <person name="Wei X."/>
            <person name="Zou G."/>
            <person name="Qin Y."/>
            <person name="Ma L."/>
            <person name="Li J."/>
            <person name="Zheng H."/>
            <person name="Wang S."/>
            <person name="Wang C."/>
            <person name="Xun L."/>
            <person name="Zhao G.-P."/>
            <person name="Zhou Z."/>
            <person name="Qu Y."/>
        </authorList>
    </citation>
    <scope>NUCLEOTIDE SEQUENCE [LARGE SCALE GENOMIC DNA]</scope>
    <source>
        <strain evidence="3">114-2 / CGMCC 5302</strain>
    </source>
</reference>
<accession>S7ZMG5</accession>
<sequence length="141" mass="15630">MGAETQTGDWRDGSFLGFPLQGNGMTVNCFCEDFPRPNPPVVPPRPTESSDTSTSLFTTATQAVLLQIHVKLLPSASLPPPLTPPKTPPVLRDHVKDRQQPRREVKSPAKLRRAASHVRLSFLSFTIRLHPQDLRVFVGNL</sequence>
<name>S7ZMG5_PENO1</name>
<feature type="compositionally biased region" description="Pro residues" evidence="1">
    <location>
        <begin position="77"/>
        <end position="88"/>
    </location>
</feature>
<organism evidence="2 3">
    <name type="scientific">Penicillium oxalicum (strain 114-2 / CGMCC 5302)</name>
    <name type="common">Penicillium decumbens</name>
    <dbReference type="NCBI Taxonomy" id="933388"/>
    <lineage>
        <taxon>Eukaryota</taxon>
        <taxon>Fungi</taxon>
        <taxon>Dikarya</taxon>
        <taxon>Ascomycota</taxon>
        <taxon>Pezizomycotina</taxon>
        <taxon>Eurotiomycetes</taxon>
        <taxon>Eurotiomycetidae</taxon>
        <taxon>Eurotiales</taxon>
        <taxon>Aspergillaceae</taxon>
        <taxon>Penicillium</taxon>
    </lineage>
</organism>
<keyword evidence="3" id="KW-1185">Reference proteome</keyword>
<proteinExistence type="predicted"/>
<evidence type="ECO:0000256" key="1">
    <source>
        <dbReference type="SAM" id="MobiDB-lite"/>
    </source>
</evidence>
<feature type="region of interest" description="Disordered" evidence="1">
    <location>
        <begin position="75"/>
        <end position="107"/>
    </location>
</feature>
<dbReference type="HOGENOM" id="CLU_1825938_0_0_1"/>
<evidence type="ECO:0000313" key="3">
    <source>
        <dbReference type="Proteomes" id="UP000019376"/>
    </source>
</evidence>